<dbReference type="GO" id="GO:0007165">
    <property type="term" value="P:signal transduction"/>
    <property type="evidence" value="ECO:0007669"/>
    <property type="project" value="UniProtKB-KW"/>
</dbReference>
<reference evidence="7 8" key="1">
    <citation type="submission" date="2019-03" db="EMBL/GenBank/DDBJ databases">
        <title>Complete genome sequence of Ferrigenium kumadai strain An22, a microaerophilic iron-oxidizing bacterium isolated from a paddy field soil.</title>
        <authorList>
            <person name="Watanabe T."/>
            <person name="Asakawa S."/>
        </authorList>
    </citation>
    <scope>NUCLEOTIDE SEQUENCE [LARGE SCALE GENOMIC DNA]</scope>
    <source>
        <strain evidence="7 8">An22</strain>
    </source>
</reference>
<evidence type="ECO:0000256" key="4">
    <source>
        <dbReference type="SAM" id="Phobius"/>
    </source>
</evidence>
<protein>
    <recommendedName>
        <fullName evidence="9">Methyl-accepting chemotaxis protein</fullName>
    </recommendedName>
</protein>
<accession>A0AAN1W105</accession>
<evidence type="ECO:0000256" key="2">
    <source>
        <dbReference type="ARBA" id="ARBA00029447"/>
    </source>
</evidence>
<dbReference type="EMBL" id="AP019536">
    <property type="protein sequence ID" value="BBJ00327.1"/>
    <property type="molecule type" value="Genomic_DNA"/>
</dbReference>
<keyword evidence="4" id="KW-0812">Transmembrane</keyword>
<gene>
    <name evidence="7" type="ORF">FGKAn22_20190</name>
</gene>
<dbReference type="SMART" id="SM00283">
    <property type="entry name" value="MA"/>
    <property type="match status" value="1"/>
</dbReference>
<dbReference type="AlphaFoldDB" id="A0AAN1W105"/>
<sequence>MQLTAGERGWLPWLGKTGKIAMRWACFVNRHRYPILEQTFEGIAANRVSILQGWAEQQWSHLENLGEEIARHFRHPQRIQDTLETVRFQDFSELFVIGKDGKVLASTCPARIGQADLDPRVIEHAMQQRFLHGPYLDKATERIGPSSSRFHDAVTLMFYLPLMQDGELLGCLCGRVPNDVVGDLIQREAGHIYHESGDNYLFMVKPVFDPAIRPGTALSRSRFEDSTFTLGDNLRQGVHTAYGTVQIRNHTEFELMFTDPATNSLHPGVRETIARGHNLFVAYPGYADYRHVPVVGKGITFQMPGSPDTWGMMCEADLEEVFRFRSVNFRLMRLYLGVVLATWLASMAVGHGLSLGVAATESINLGLLALGATIFYRFGSNPMVGRMRGMGKMIRSIAEEGGNLAQRIERDHRTADEPAMMAQWINSFIDTLDGTVGRVIGGIVEMDNLQHRVATKNREATDAAKHVLDAVNGIITSLHRQLADIDTANHTASEIRAAMQEAMDKARMQFKMVRSRTQGIRTSINESSCTIKTLSDSTAQIGRIVTVINEIADQTNLLALNAAIEAARAGEAGRGFSVVADEVRKLSERTAQATREISLMISTVQVQARDAITIMESGMGNMEESLRLAEEAASDKSGMQQILERMFTIIQDISDSTLSYGQSVQGVAQITESMRGALNELNSSAAQARQTAGRIKSLADQFQVTQH</sequence>
<evidence type="ECO:0000259" key="6">
    <source>
        <dbReference type="PROSITE" id="PS50885"/>
    </source>
</evidence>
<dbReference type="Pfam" id="PF00015">
    <property type="entry name" value="MCPsignal"/>
    <property type="match status" value="1"/>
</dbReference>
<dbReference type="RefSeq" id="WP_246487390.1">
    <property type="nucleotide sequence ID" value="NZ_AP019536.1"/>
</dbReference>
<feature type="transmembrane region" description="Helical" evidence="4">
    <location>
        <begin position="334"/>
        <end position="357"/>
    </location>
</feature>
<dbReference type="KEGG" id="fku:FGKAn22_20190"/>
<feature type="domain" description="HAMP" evidence="6">
    <location>
        <begin position="381"/>
        <end position="437"/>
    </location>
</feature>
<evidence type="ECO:0000256" key="1">
    <source>
        <dbReference type="ARBA" id="ARBA00023224"/>
    </source>
</evidence>
<comment type="similarity">
    <text evidence="2">Belongs to the methyl-accepting chemotaxis (MCP) protein family.</text>
</comment>
<dbReference type="SUPFAM" id="SSF58104">
    <property type="entry name" value="Methyl-accepting chemotaxis protein (MCP) signaling domain"/>
    <property type="match status" value="1"/>
</dbReference>
<evidence type="ECO:0008006" key="9">
    <source>
        <dbReference type="Google" id="ProtNLM"/>
    </source>
</evidence>
<keyword evidence="8" id="KW-1185">Reference proteome</keyword>
<dbReference type="Gene3D" id="1.10.287.950">
    <property type="entry name" value="Methyl-accepting chemotaxis protein"/>
    <property type="match status" value="1"/>
</dbReference>
<dbReference type="GO" id="GO:0016020">
    <property type="term" value="C:membrane"/>
    <property type="evidence" value="ECO:0007669"/>
    <property type="project" value="InterPro"/>
</dbReference>
<evidence type="ECO:0000313" key="8">
    <source>
        <dbReference type="Proteomes" id="UP001319121"/>
    </source>
</evidence>
<dbReference type="CDD" id="cd11386">
    <property type="entry name" value="MCP_signal"/>
    <property type="match status" value="1"/>
</dbReference>
<keyword evidence="4" id="KW-0472">Membrane</keyword>
<evidence type="ECO:0000313" key="7">
    <source>
        <dbReference type="EMBL" id="BBJ00327.1"/>
    </source>
</evidence>
<dbReference type="PANTHER" id="PTHR32089">
    <property type="entry name" value="METHYL-ACCEPTING CHEMOTAXIS PROTEIN MCPB"/>
    <property type="match status" value="1"/>
</dbReference>
<organism evidence="7 8">
    <name type="scientific">Ferrigenium kumadai</name>
    <dbReference type="NCBI Taxonomy" id="1682490"/>
    <lineage>
        <taxon>Bacteria</taxon>
        <taxon>Pseudomonadati</taxon>
        <taxon>Pseudomonadota</taxon>
        <taxon>Betaproteobacteria</taxon>
        <taxon>Nitrosomonadales</taxon>
        <taxon>Gallionellaceae</taxon>
        <taxon>Ferrigenium</taxon>
    </lineage>
</organism>
<dbReference type="PROSITE" id="PS50885">
    <property type="entry name" value="HAMP"/>
    <property type="match status" value="1"/>
</dbReference>
<dbReference type="Proteomes" id="UP001319121">
    <property type="component" value="Chromosome"/>
</dbReference>
<keyword evidence="1 3" id="KW-0807">Transducer</keyword>
<evidence type="ECO:0000259" key="5">
    <source>
        <dbReference type="PROSITE" id="PS50111"/>
    </source>
</evidence>
<dbReference type="PROSITE" id="PS50111">
    <property type="entry name" value="CHEMOTAXIS_TRANSDUC_2"/>
    <property type="match status" value="1"/>
</dbReference>
<feature type="domain" description="Methyl-accepting transducer" evidence="5">
    <location>
        <begin position="449"/>
        <end position="675"/>
    </location>
</feature>
<evidence type="ECO:0000256" key="3">
    <source>
        <dbReference type="PROSITE-ProRule" id="PRU00284"/>
    </source>
</evidence>
<keyword evidence="4" id="KW-1133">Transmembrane helix</keyword>
<feature type="transmembrane region" description="Helical" evidence="4">
    <location>
        <begin position="363"/>
        <end position="379"/>
    </location>
</feature>
<dbReference type="InterPro" id="IPR003660">
    <property type="entry name" value="HAMP_dom"/>
</dbReference>
<dbReference type="InterPro" id="IPR004089">
    <property type="entry name" value="MCPsignal_dom"/>
</dbReference>
<dbReference type="PANTHER" id="PTHR32089:SF112">
    <property type="entry name" value="LYSOZYME-LIKE PROTEIN-RELATED"/>
    <property type="match status" value="1"/>
</dbReference>
<name>A0AAN1W105_9PROT</name>
<proteinExistence type="inferred from homology"/>